<dbReference type="GO" id="GO:0005524">
    <property type="term" value="F:ATP binding"/>
    <property type="evidence" value="ECO:0007669"/>
    <property type="project" value="UniProtKB-KW"/>
</dbReference>
<dbReference type="AlphaFoldDB" id="A0A4R6XTH8"/>
<dbReference type="InterPro" id="IPR027417">
    <property type="entry name" value="P-loop_NTPase"/>
</dbReference>
<dbReference type="NCBIfam" id="NF007739">
    <property type="entry name" value="PRK10419.1"/>
    <property type="match status" value="2"/>
</dbReference>
<dbReference type="Gene3D" id="3.40.50.300">
    <property type="entry name" value="P-loop containing nucleotide triphosphate hydrolases"/>
    <property type="match status" value="2"/>
</dbReference>
<evidence type="ECO:0000256" key="1">
    <source>
        <dbReference type="ARBA" id="ARBA00005417"/>
    </source>
</evidence>
<dbReference type="FunFam" id="3.40.50.300:FF:000016">
    <property type="entry name" value="Oligopeptide ABC transporter ATP-binding component"/>
    <property type="match status" value="2"/>
</dbReference>
<dbReference type="SMART" id="SM00382">
    <property type="entry name" value="AAA"/>
    <property type="match status" value="2"/>
</dbReference>
<dbReference type="InterPro" id="IPR003593">
    <property type="entry name" value="AAA+_ATPase"/>
</dbReference>
<dbReference type="GO" id="GO:0055085">
    <property type="term" value="P:transmembrane transport"/>
    <property type="evidence" value="ECO:0007669"/>
    <property type="project" value="UniProtKB-ARBA"/>
</dbReference>
<dbReference type="PROSITE" id="PS50893">
    <property type="entry name" value="ABC_TRANSPORTER_2"/>
    <property type="match status" value="2"/>
</dbReference>
<sequence>MNNNQLLSIEHLSIEFNTHEGVVRAVDDLSFAIKAGQTIGLVGESGSGKSVTALSVLGLIPQPPGNITSGAINYLGDDLLKMPEKQLRQIRGNDISMVFQEPMTSLNPVFRVGYQISEVLRLHKNLSKKQAWQKTVELMDWVGIPEPHRRARSYPHELSGGQKQRVMIAMAIACEPKLLICDEPTTALDVTIQQQVLELLQQLQKDLSMSMLFITHDLGVIADLADEVVVMYRSKKVEQAITAKIFTEAHHPYSKGLLACRPKLHDNPQRLLTVSDFMNAAGEELTPTLAQQQPQIKADKNHHEVLLRVNELKTHFPIKGGFFGRVQSHVKAVDGVSFTVKKGETLGLVGESGCGKTTLGRTLLKLQRATSGSVHYDGIDVFAQSPKDMRRLRSRMQIIFQDPFASLNPRMTIGQAIMEPLNIHRPEDSKVLRWERVAELIKQVDLNPDQLNRFPHEFSGGQRQRISIARALAVDPEFIVCDESVSALDVSVQAQVLNLLLDLQAQRDLTYIFISHDLSVVNFIADRVGVMNQGKIVELNTAEEIYRNPQNPYTQKLLDAIPKGVPRATK</sequence>
<dbReference type="NCBIfam" id="NF008453">
    <property type="entry name" value="PRK11308.1"/>
    <property type="match status" value="2"/>
</dbReference>
<evidence type="ECO:0000313" key="6">
    <source>
        <dbReference type="EMBL" id="TDR23262.1"/>
    </source>
</evidence>
<evidence type="ECO:0000256" key="4">
    <source>
        <dbReference type="ARBA" id="ARBA00022840"/>
    </source>
</evidence>
<feature type="domain" description="ABC transporter" evidence="5">
    <location>
        <begin position="9"/>
        <end position="258"/>
    </location>
</feature>
<keyword evidence="4 6" id="KW-0067">ATP-binding</keyword>
<evidence type="ECO:0000313" key="7">
    <source>
        <dbReference type="Proteomes" id="UP000295724"/>
    </source>
</evidence>
<keyword evidence="3" id="KW-0547">Nucleotide-binding</keyword>
<keyword evidence="2" id="KW-0813">Transport</keyword>
<dbReference type="PROSITE" id="PS00211">
    <property type="entry name" value="ABC_TRANSPORTER_1"/>
    <property type="match status" value="2"/>
</dbReference>
<evidence type="ECO:0000259" key="5">
    <source>
        <dbReference type="PROSITE" id="PS50893"/>
    </source>
</evidence>
<dbReference type="InterPro" id="IPR003439">
    <property type="entry name" value="ABC_transporter-like_ATP-bd"/>
</dbReference>
<comment type="similarity">
    <text evidence="1">Belongs to the ABC transporter superfamily.</text>
</comment>
<dbReference type="EMBL" id="SNZB01000001">
    <property type="protein sequence ID" value="TDR23262.1"/>
    <property type="molecule type" value="Genomic_DNA"/>
</dbReference>
<dbReference type="CDD" id="cd03257">
    <property type="entry name" value="ABC_NikE_OppD_transporters"/>
    <property type="match status" value="2"/>
</dbReference>
<dbReference type="GO" id="GO:0016887">
    <property type="term" value="F:ATP hydrolysis activity"/>
    <property type="evidence" value="ECO:0007669"/>
    <property type="project" value="InterPro"/>
</dbReference>
<organism evidence="6 7">
    <name type="scientific">Marinicella litoralis</name>
    <dbReference type="NCBI Taxonomy" id="644220"/>
    <lineage>
        <taxon>Bacteria</taxon>
        <taxon>Pseudomonadati</taxon>
        <taxon>Pseudomonadota</taxon>
        <taxon>Gammaproteobacteria</taxon>
        <taxon>Lysobacterales</taxon>
        <taxon>Marinicellaceae</taxon>
        <taxon>Marinicella</taxon>
    </lineage>
</organism>
<dbReference type="SUPFAM" id="SSF52540">
    <property type="entry name" value="P-loop containing nucleoside triphosphate hydrolases"/>
    <property type="match status" value="2"/>
</dbReference>
<dbReference type="InterPro" id="IPR050319">
    <property type="entry name" value="ABC_transp_ATP-bind"/>
</dbReference>
<dbReference type="OrthoDB" id="9784450at2"/>
<dbReference type="Proteomes" id="UP000295724">
    <property type="component" value="Unassembled WGS sequence"/>
</dbReference>
<feature type="domain" description="ABC transporter" evidence="5">
    <location>
        <begin position="307"/>
        <end position="558"/>
    </location>
</feature>
<evidence type="ECO:0000256" key="3">
    <source>
        <dbReference type="ARBA" id="ARBA00022741"/>
    </source>
</evidence>
<dbReference type="InterPro" id="IPR017871">
    <property type="entry name" value="ABC_transporter-like_CS"/>
</dbReference>
<accession>A0A4R6XTH8</accession>
<name>A0A4R6XTH8_9GAMM</name>
<dbReference type="InterPro" id="IPR013563">
    <property type="entry name" value="Oligopep_ABC_C"/>
</dbReference>
<gene>
    <name evidence="6" type="ORF">C8D91_0122</name>
</gene>
<dbReference type="Pfam" id="PF08352">
    <property type="entry name" value="oligo_HPY"/>
    <property type="match status" value="2"/>
</dbReference>
<keyword evidence="7" id="KW-1185">Reference proteome</keyword>
<reference evidence="6 7" key="1">
    <citation type="submission" date="2019-03" db="EMBL/GenBank/DDBJ databases">
        <title>Genomic Encyclopedia of Type Strains, Phase IV (KMG-IV): sequencing the most valuable type-strain genomes for metagenomic binning, comparative biology and taxonomic classification.</title>
        <authorList>
            <person name="Goeker M."/>
        </authorList>
    </citation>
    <scope>NUCLEOTIDE SEQUENCE [LARGE SCALE GENOMIC DNA]</scope>
    <source>
        <strain evidence="6 7">DSM 25488</strain>
    </source>
</reference>
<dbReference type="PANTHER" id="PTHR43776:SF7">
    <property type="entry name" value="D,D-DIPEPTIDE TRANSPORT ATP-BINDING PROTEIN DDPF-RELATED"/>
    <property type="match status" value="1"/>
</dbReference>
<comment type="caution">
    <text evidence="6">The sequence shown here is derived from an EMBL/GenBank/DDBJ whole genome shotgun (WGS) entry which is preliminary data.</text>
</comment>
<dbReference type="PANTHER" id="PTHR43776">
    <property type="entry name" value="TRANSPORT ATP-BINDING PROTEIN"/>
    <property type="match status" value="1"/>
</dbReference>
<evidence type="ECO:0000256" key="2">
    <source>
        <dbReference type="ARBA" id="ARBA00022448"/>
    </source>
</evidence>
<dbReference type="GO" id="GO:0015833">
    <property type="term" value="P:peptide transport"/>
    <property type="evidence" value="ECO:0007669"/>
    <property type="project" value="InterPro"/>
</dbReference>
<dbReference type="Pfam" id="PF00005">
    <property type="entry name" value="ABC_tran"/>
    <property type="match status" value="2"/>
</dbReference>
<protein>
    <submittedName>
        <fullName evidence="6">Peptide/nickel transport system ATP-binding protein</fullName>
    </submittedName>
</protein>
<proteinExistence type="inferred from homology"/>